<feature type="transmembrane region" description="Helical" evidence="8">
    <location>
        <begin position="65"/>
        <end position="87"/>
    </location>
</feature>
<sequence>MVPDVHEMLEKNVLWLSIIVKIIVLSFVTNDCDPDGNWQNLEVAHLQAFEYGYRTWEWRSMTQSYIYPFIISIIYKILAIVGLDYPLMIIYSPRIFQAVLSVFAEYRFLKWTNSPEAASLLVLNGFWQFCSTKTLNHTLEASLMIIALSIYPWEDKDKHGSKFIWLMDFMFFIRPTSAIMCAPLYIRHMYYSNKTIKQLIKDYFFIGMCVSGIAIAIDSCCYGQLVVTPWEFFKTNIFTGIGNHYETKYILWYIYSTIPYFLGFGMFTLPFVFMKLFFNEMDDERQETSIIIFCWTILWHSLLPHREHHFLLSLLPLLVFLSAKFEWCDEVCSELISRIIILVTIIINIGIFYSFANDRSGSTEIMSYLREEIASSPSNVDVMFLTPCYSTPLYSHVHEDIPMELLNCEPNLKNQDNYLNEADIFFNDPMAWLEKRYTNSTLPFFVVMYDNLAPRIKGFVDNYHLVVSVFDSFYPSTNRDTTMERNTLMAQCYPKIKDYCREKHGLEFQVVDMRWGVRDEATDDHMTTELCMREIENCQRLSMGPNFVVFLGQKYGYRPIPTYVLSSELDMIKADLESQGTDVEVFETWYKKDSNAVPPTSILQPISSILKNFNNKRIPKLQQEDQAAWWDTMVKMQKLFRKGAQSLYNSGKFDKDTMHNYFMSVTEREVINGILNVKNTKNHCLAYVRYINNINLQNLRKASLFLDILNRSLDNEASKLLADLRDERLPNKIESVNLQRYTVEWIGREGLDTETHSEYLQHFITHFYRNIIKLVDRAMRKEDSSAQGQIITELLQHLHACNNSVRVFYGREDSLEKIKDYMLGESDKPLVLYGEGGCGKTSLLAKAAGLSSTVWLMGRKSINIIRYLGTTPDSSALTPTLISICQQISYNFMLPFDEIPDDLVPLTAHFKHLLIFATANQPILLFLDSVDQLTGMQGNKLSWLPTRLPRYCKANYAA</sequence>
<feature type="transmembrane region" description="Helical" evidence="8">
    <location>
        <begin position="250"/>
        <end position="274"/>
    </location>
</feature>
<feature type="transmembrane region" description="Helical" evidence="8">
    <location>
        <begin position="134"/>
        <end position="151"/>
    </location>
</feature>
<keyword evidence="5" id="KW-0256">Endoplasmic reticulum</keyword>
<keyword evidence="10" id="KW-1185">Reference proteome</keyword>
<comment type="caution">
    <text evidence="9">The sequence shown here is derived from an EMBL/GenBank/DDBJ whole genome shotgun (WGS) entry which is preliminary data.</text>
</comment>
<proteinExistence type="predicted"/>
<evidence type="ECO:0000256" key="4">
    <source>
        <dbReference type="ARBA" id="ARBA00022692"/>
    </source>
</evidence>
<dbReference type="Proteomes" id="UP000826195">
    <property type="component" value="Unassembled WGS sequence"/>
</dbReference>
<dbReference type="PANTHER" id="PTHR19871">
    <property type="entry name" value="BETA TRANSDUCIN-RELATED PROTEIN"/>
    <property type="match status" value="1"/>
</dbReference>
<protein>
    <recommendedName>
        <fullName evidence="11">Mannosyltransferase</fullName>
    </recommendedName>
</protein>
<dbReference type="EMBL" id="JAHXZJ010000001">
    <property type="protein sequence ID" value="KAH0568264.1"/>
    <property type="molecule type" value="Genomic_DNA"/>
</dbReference>
<feature type="transmembrane region" description="Helical" evidence="8">
    <location>
        <begin position="203"/>
        <end position="230"/>
    </location>
</feature>
<evidence type="ECO:0000256" key="7">
    <source>
        <dbReference type="ARBA" id="ARBA00023136"/>
    </source>
</evidence>
<feature type="transmembrane region" description="Helical" evidence="8">
    <location>
        <begin position="163"/>
        <end position="182"/>
    </location>
</feature>
<dbReference type="Pfam" id="PF03901">
    <property type="entry name" value="Glyco_transf_22"/>
    <property type="match status" value="1"/>
</dbReference>
<feature type="transmembrane region" description="Helical" evidence="8">
    <location>
        <begin position="339"/>
        <end position="356"/>
    </location>
</feature>
<keyword evidence="7 8" id="KW-0472">Membrane</keyword>
<keyword evidence="3" id="KW-0808">Transferase</keyword>
<gene>
    <name evidence="9" type="ORF">KQX54_019885</name>
</gene>
<dbReference type="InterPro" id="IPR005599">
    <property type="entry name" value="GPI_mannosylTrfase"/>
</dbReference>
<keyword evidence="2" id="KW-0328">Glycosyltransferase</keyword>
<evidence type="ECO:0000313" key="9">
    <source>
        <dbReference type="EMBL" id="KAH0568264.1"/>
    </source>
</evidence>
<dbReference type="InterPro" id="IPR052752">
    <property type="entry name" value="NACHT-WD_repeat"/>
</dbReference>
<dbReference type="Gene3D" id="3.40.50.300">
    <property type="entry name" value="P-loop containing nucleotide triphosphate hydrolases"/>
    <property type="match status" value="1"/>
</dbReference>
<evidence type="ECO:0000256" key="5">
    <source>
        <dbReference type="ARBA" id="ARBA00022824"/>
    </source>
</evidence>
<evidence type="ECO:0000256" key="1">
    <source>
        <dbReference type="ARBA" id="ARBA00004477"/>
    </source>
</evidence>
<evidence type="ECO:0000256" key="8">
    <source>
        <dbReference type="SAM" id="Phobius"/>
    </source>
</evidence>
<dbReference type="SUPFAM" id="SSF52540">
    <property type="entry name" value="P-loop containing nucleoside triphosphate hydrolases"/>
    <property type="match status" value="1"/>
</dbReference>
<evidence type="ECO:0000256" key="2">
    <source>
        <dbReference type="ARBA" id="ARBA00022676"/>
    </source>
</evidence>
<evidence type="ECO:0000256" key="6">
    <source>
        <dbReference type="ARBA" id="ARBA00022989"/>
    </source>
</evidence>
<organism evidence="9 10">
    <name type="scientific">Cotesia glomerata</name>
    <name type="common">Lepidopteran parasitic wasp</name>
    <name type="synonym">Apanteles glomeratus</name>
    <dbReference type="NCBI Taxonomy" id="32391"/>
    <lineage>
        <taxon>Eukaryota</taxon>
        <taxon>Metazoa</taxon>
        <taxon>Ecdysozoa</taxon>
        <taxon>Arthropoda</taxon>
        <taxon>Hexapoda</taxon>
        <taxon>Insecta</taxon>
        <taxon>Pterygota</taxon>
        <taxon>Neoptera</taxon>
        <taxon>Endopterygota</taxon>
        <taxon>Hymenoptera</taxon>
        <taxon>Apocrita</taxon>
        <taxon>Ichneumonoidea</taxon>
        <taxon>Braconidae</taxon>
        <taxon>Microgastrinae</taxon>
        <taxon>Cotesia</taxon>
    </lineage>
</organism>
<dbReference type="PANTHER" id="PTHR19871:SF14">
    <property type="entry name" value="DUF4062 DOMAIN-CONTAINING PROTEIN"/>
    <property type="match status" value="1"/>
</dbReference>
<evidence type="ECO:0008006" key="11">
    <source>
        <dbReference type="Google" id="ProtNLM"/>
    </source>
</evidence>
<name>A0AAV7ITX8_COTGL</name>
<keyword evidence="6 8" id="KW-1133">Transmembrane helix</keyword>
<dbReference type="AlphaFoldDB" id="A0AAV7ITX8"/>
<keyword evidence="4 8" id="KW-0812">Transmembrane</keyword>
<dbReference type="GO" id="GO:0005789">
    <property type="term" value="C:endoplasmic reticulum membrane"/>
    <property type="evidence" value="ECO:0007669"/>
    <property type="project" value="UniProtKB-SubCell"/>
</dbReference>
<feature type="transmembrane region" description="Helical" evidence="8">
    <location>
        <begin position="12"/>
        <end position="29"/>
    </location>
</feature>
<evidence type="ECO:0000313" key="10">
    <source>
        <dbReference type="Proteomes" id="UP000826195"/>
    </source>
</evidence>
<comment type="subcellular location">
    <subcellularLocation>
        <location evidence="1">Endoplasmic reticulum membrane</location>
        <topology evidence="1">Multi-pass membrane protein</topology>
    </subcellularLocation>
</comment>
<dbReference type="InterPro" id="IPR027417">
    <property type="entry name" value="P-loop_NTPase"/>
</dbReference>
<evidence type="ECO:0000256" key="3">
    <source>
        <dbReference type="ARBA" id="ARBA00022679"/>
    </source>
</evidence>
<accession>A0AAV7ITX8</accession>
<reference evidence="9 10" key="1">
    <citation type="journal article" date="2021" name="J. Hered.">
        <title>A chromosome-level genome assembly of the parasitoid wasp, Cotesia glomerata (Hymenoptera: Braconidae).</title>
        <authorList>
            <person name="Pinto B.J."/>
            <person name="Weis J.J."/>
            <person name="Gamble T."/>
            <person name="Ode P.J."/>
            <person name="Paul R."/>
            <person name="Zaspel J.M."/>
        </authorList>
    </citation>
    <scope>NUCLEOTIDE SEQUENCE [LARGE SCALE GENOMIC DNA]</scope>
    <source>
        <strain evidence="9">CgM1</strain>
    </source>
</reference>
<dbReference type="GO" id="GO:0016757">
    <property type="term" value="F:glycosyltransferase activity"/>
    <property type="evidence" value="ECO:0007669"/>
    <property type="project" value="UniProtKB-KW"/>
</dbReference>